<keyword evidence="2" id="KW-1185">Reference proteome</keyword>
<name>A0ACD0NY35_9BASI</name>
<accession>A0ACD0NY35</accession>
<evidence type="ECO:0000313" key="1">
    <source>
        <dbReference type="EMBL" id="PWN50798.1"/>
    </source>
</evidence>
<organism evidence="1 2">
    <name type="scientific">Violaceomyces palustris</name>
    <dbReference type="NCBI Taxonomy" id="1673888"/>
    <lineage>
        <taxon>Eukaryota</taxon>
        <taxon>Fungi</taxon>
        <taxon>Dikarya</taxon>
        <taxon>Basidiomycota</taxon>
        <taxon>Ustilaginomycotina</taxon>
        <taxon>Ustilaginomycetes</taxon>
        <taxon>Violaceomycetales</taxon>
        <taxon>Violaceomycetaceae</taxon>
        <taxon>Violaceomyces</taxon>
    </lineage>
</organism>
<dbReference type="EMBL" id="KZ819896">
    <property type="protein sequence ID" value="PWN50798.1"/>
    <property type="molecule type" value="Genomic_DNA"/>
</dbReference>
<sequence>MSLLKRYDSFLINNASQITAVESSLRSITYFLPGRFKDAELAGEAIYSLLNLLGLYHDSILVRILSNQQQHEPQQPKQPRKPFSNLSSPQFPSSISSPSSSSSSGLLPPSEHSRYTHHFSNTSNAYDLIARSLVIIGYLELLAEMVARRKLGRKRAWDVVVSIEAVKAALRISLVQLSQNRPIIQPPIPEREVDPAVLEEDRIKRMETLKDATAPTVNKVPKAHWTGSRTGYTRPTLASLRPGLDQDDGNSPERDHQLATEAQQTSAERGTAQKPLPLRTLHLNQGGSGSDSDDTLVDSTRLNASGTLTSPVLQQVGGTTTTATTISSADFPPKQTKPREPWTDKQVNDYLLSRTLKVNDVRKPEDLVRTLRGSNGKVAEYLWILRPLIYVLAIRKWGRKHTFPWALSLCLEYLARKLRTRSLTSPGSSSSSAFGNPLMLAMMSGENPLLAILWSIFSSPSPSSTARPISEVEEEEWSRRDRNLWWYLVRGPIWHNLTKSKLGRLAQRLEGKPILGLVGGVVRDYLPLVDEYYFYTAT</sequence>
<protein>
    <submittedName>
        <fullName evidence="1">Peroxisome membrane protein</fullName>
    </submittedName>
</protein>
<proteinExistence type="predicted"/>
<dbReference type="Proteomes" id="UP000245626">
    <property type="component" value="Unassembled WGS sequence"/>
</dbReference>
<reference evidence="1 2" key="1">
    <citation type="journal article" date="2018" name="Mol. Biol. Evol.">
        <title>Broad Genomic Sampling Reveals a Smut Pathogenic Ancestry of the Fungal Clade Ustilaginomycotina.</title>
        <authorList>
            <person name="Kijpornyongpan T."/>
            <person name="Mondo S.J."/>
            <person name="Barry K."/>
            <person name="Sandor L."/>
            <person name="Lee J."/>
            <person name="Lipzen A."/>
            <person name="Pangilinan J."/>
            <person name="LaButti K."/>
            <person name="Hainaut M."/>
            <person name="Henrissat B."/>
            <person name="Grigoriev I.V."/>
            <person name="Spatafora J.W."/>
            <person name="Aime M.C."/>
        </authorList>
    </citation>
    <scope>NUCLEOTIDE SEQUENCE [LARGE SCALE GENOMIC DNA]</scope>
    <source>
        <strain evidence="1 2">SA 807</strain>
    </source>
</reference>
<gene>
    <name evidence="1" type="ORF">IE53DRAFT_386876</name>
</gene>
<evidence type="ECO:0000313" key="2">
    <source>
        <dbReference type="Proteomes" id="UP000245626"/>
    </source>
</evidence>